<accession>A0A7Z1IL11</accession>
<gene>
    <name evidence="1" type="ORF">B9Q17_00980</name>
</gene>
<evidence type="ECO:0000313" key="2">
    <source>
        <dbReference type="Proteomes" id="UP000216984"/>
    </source>
</evidence>
<dbReference type="AlphaFoldDB" id="A0A7Z1IL11"/>
<protein>
    <submittedName>
        <fullName evidence="1">Uncharacterized protein</fullName>
    </submittedName>
</protein>
<name>A0A7Z1IL11_9GAMM</name>
<dbReference type="RefSeq" id="WP_094626190.1">
    <property type="nucleotide sequence ID" value="NZ_NEFY01000043.1"/>
</dbReference>
<evidence type="ECO:0000313" key="1">
    <source>
        <dbReference type="EMBL" id="OZC34509.1"/>
    </source>
</evidence>
<dbReference type="Proteomes" id="UP000216984">
    <property type="component" value="Unassembled WGS sequence"/>
</dbReference>
<reference evidence="1 2" key="1">
    <citation type="submission" date="2017-06" db="EMBL/GenBank/DDBJ databases">
        <title>Draft genome sequence of the halophilic bacterium Marinobacter vinifirmus FB1.</title>
        <authorList>
            <person name="Stepanov V.G."/>
            <person name="Roberts D.J."/>
            <person name="Fox G.E."/>
        </authorList>
    </citation>
    <scope>NUCLEOTIDE SEQUENCE [LARGE SCALE GENOMIC DNA]</scope>
    <source>
        <strain evidence="1 2">FB1</strain>
    </source>
</reference>
<keyword evidence="2" id="KW-1185">Reference proteome</keyword>
<organism evidence="1 2">
    <name type="scientific">Marinobacter vinifirmus</name>
    <dbReference type="NCBI Taxonomy" id="355591"/>
    <lineage>
        <taxon>Bacteria</taxon>
        <taxon>Pseudomonadati</taxon>
        <taxon>Pseudomonadota</taxon>
        <taxon>Gammaproteobacteria</taxon>
        <taxon>Pseudomonadales</taxon>
        <taxon>Marinobacteraceae</taxon>
        <taxon>Marinobacter</taxon>
    </lineage>
</organism>
<sequence>MDEDIAKLFELMEISFRDFEDAMPEKPKLVRKSYGEVYRFQEKDIYQAIIQKLAHAQSTLRAALVLLERGFVHEQGALQRVLDEANEDILFLVYAVTNDSITELHEKFLDSFWEEEFNDSGDPLTSEQKRPMVSRKKIRAYIARIEGVDLDPSRGAELARTMNKAYSGFVHGASPHIMDKYGGYPPRFHIKGMLGTPRIDEHASDLWNYMYRTFISHILVAKALGAGRHVEIMTKYLRRFEENAGKDYGPNA</sequence>
<comment type="caution">
    <text evidence="1">The sequence shown here is derived from an EMBL/GenBank/DDBJ whole genome shotgun (WGS) entry which is preliminary data.</text>
</comment>
<proteinExistence type="predicted"/>
<dbReference type="EMBL" id="NEFY01000043">
    <property type="protein sequence ID" value="OZC34509.1"/>
    <property type="molecule type" value="Genomic_DNA"/>
</dbReference>